<dbReference type="AlphaFoldDB" id="A0A382MXJ8"/>
<name>A0A382MXJ8_9ZZZZ</name>
<dbReference type="EMBL" id="UINC01096183">
    <property type="protein sequence ID" value="SVC52855.1"/>
    <property type="molecule type" value="Genomic_DNA"/>
</dbReference>
<reference evidence="1" key="1">
    <citation type="submission" date="2018-05" db="EMBL/GenBank/DDBJ databases">
        <authorList>
            <person name="Lanie J.A."/>
            <person name="Ng W.-L."/>
            <person name="Kazmierczak K.M."/>
            <person name="Andrzejewski T.M."/>
            <person name="Davidsen T.M."/>
            <person name="Wayne K.J."/>
            <person name="Tettelin H."/>
            <person name="Glass J.I."/>
            <person name="Rusch D."/>
            <person name="Podicherti R."/>
            <person name="Tsui H.-C.T."/>
            <person name="Winkler M.E."/>
        </authorList>
    </citation>
    <scope>NUCLEOTIDE SEQUENCE</scope>
</reference>
<accession>A0A382MXJ8</accession>
<proteinExistence type="predicted"/>
<evidence type="ECO:0000313" key="1">
    <source>
        <dbReference type="EMBL" id="SVC52855.1"/>
    </source>
</evidence>
<gene>
    <name evidence="1" type="ORF">METZ01_LOCUS305709</name>
</gene>
<sequence>MLNFLSWILEPHDPLSNLSSQSYQNNIDTYANHAEKRLFLKTSHNYEMDDNSGALKYLER</sequence>
<protein>
    <submittedName>
        <fullName evidence="1">Uncharacterized protein</fullName>
    </submittedName>
</protein>
<organism evidence="1">
    <name type="scientific">marine metagenome</name>
    <dbReference type="NCBI Taxonomy" id="408172"/>
    <lineage>
        <taxon>unclassified sequences</taxon>
        <taxon>metagenomes</taxon>
        <taxon>ecological metagenomes</taxon>
    </lineage>
</organism>